<proteinExistence type="predicted"/>
<organism evidence="1 2">
    <name type="scientific">Trema orientale</name>
    <name type="common">Charcoal tree</name>
    <name type="synonym">Celtis orientalis</name>
    <dbReference type="NCBI Taxonomy" id="63057"/>
    <lineage>
        <taxon>Eukaryota</taxon>
        <taxon>Viridiplantae</taxon>
        <taxon>Streptophyta</taxon>
        <taxon>Embryophyta</taxon>
        <taxon>Tracheophyta</taxon>
        <taxon>Spermatophyta</taxon>
        <taxon>Magnoliopsida</taxon>
        <taxon>eudicotyledons</taxon>
        <taxon>Gunneridae</taxon>
        <taxon>Pentapetalae</taxon>
        <taxon>rosids</taxon>
        <taxon>fabids</taxon>
        <taxon>Rosales</taxon>
        <taxon>Cannabaceae</taxon>
        <taxon>Trema</taxon>
    </lineage>
</organism>
<comment type="caution">
    <text evidence="1">The sequence shown here is derived from an EMBL/GenBank/DDBJ whole genome shotgun (WGS) entry which is preliminary data.</text>
</comment>
<dbReference type="Proteomes" id="UP000237000">
    <property type="component" value="Unassembled WGS sequence"/>
</dbReference>
<evidence type="ECO:0000313" key="2">
    <source>
        <dbReference type="Proteomes" id="UP000237000"/>
    </source>
</evidence>
<accession>A0A2P5DF37</accession>
<gene>
    <name evidence="1" type="ORF">TorRG33x02_253300</name>
</gene>
<evidence type="ECO:0000313" key="1">
    <source>
        <dbReference type="EMBL" id="PON71909.1"/>
    </source>
</evidence>
<protein>
    <submittedName>
        <fullName evidence="1">Uncharacterized protein</fullName>
    </submittedName>
</protein>
<name>A0A2P5DF37_TREOI</name>
<dbReference type="EMBL" id="JXTC01000274">
    <property type="protein sequence ID" value="PON71909.1"/>
    <property type="molecule type" value="Genomic_DNA"/>
</dbReference>
<dbReference type="AlphaFoldDB" id="A0A2P5DF37"/>
<sequence length="81" mass="9132">MNLGNFSNSLFTSNTANVIDIDDSKDQIMAGFPTLYEISSNPTLASELYDHITCLDEQLINLQNKTKEEVTFYRSHIASLE</sequence>
<reference evidence="2" key="1">
    <citation type="submission" date="2016-06" db="EMBL/GenBank/DDBJ databases">
        <title>Parallel loss of symbiosis genes in relatives of nitrogen-fixing non-legume Parasponia.</title>
        <authorList>
            <person name="Van Velzen R."/>
            <person name="Holmer R."/>
            <person name="Bu F."/>
            <person name="Rutten L."/>
            <person name="Van Zeijl A."/>
            <person name="Liu W."/>
            <person name="Santuari L."/>
            <person name="Cao Q."/>
            <person name="Sharma T."/>
            <person name="Shen D."/>
            <person name="Roswanjaya Y."/>
            <person name="Wardhani T."/>
            <person name="Kalhor M.S."/>
            <person name="Jansen J."/>
            <person name="Van den Hoogen J."/>
            <person name="Gungor B."/>
            <person name="Hartog M."/>
            <person name="Hontelez J."/>
            <person name="Verver J."/>
            <person name="Yang W.-C."/>
            <person name="Schijlen E."/>
            <person name="Repin R."/>
            <person name="Schilthuizen M."/>
            <person name="Schranz E."/>
            <person name="Heidstra R."/>
            <person name="Miyata K."/>
            <person name="Fedorova E."/>
            <person name="Kohlen W."/>
            <person name="Bisseling T."/>
            <person name="Smit S."/>
            <person name="Geurts R."/>
        </authorList>
    </citation>
    <scope>NUCLEOTIDE SEQUENCE [LARGE SCALE GENOMIC DNA]</scope>
    <source>
        <strain evidence="2">cv. RG33-2</strain>
    </source>
</reference>
<keyword evidence="2" id="KW-1185">Reference proteome</keyword>
<dbReference type="InParanoid" id="A0A2P5DF37"/>